<feature type="domain" description="N-acetyltransferase" evidence="3">
    <location>
        <begin position="1"/>
        <end position="133"/>
    </location>
</feature>
<evidence type="ECO:0000259" key="3">
    <source>
        <dbReference type="PROSITE" id="PS51186"/>
    </source>
</evidence>
<dbReference type="Proteomes" id="UP000234849">
    <property type="component" value="Unassembled WGS sequence"/>
</dbReference>
<gene>
    <name evidence="4" type="ORF">CDL18_08700</name>
    <name evidence="5" type="ORF">CDL26_14465</name>
</gene>
<protein>
    <submittedName>
        <fullName evidence="4">GNAT family N-acetyltransferase</fullName>
    </submittedName>
</protein>
<evidence type="ECO:0000256" key="1">
    <source>
        <dbReference type="ARBA" id="ARBA00022679"/>
    </source>
</evidence>
<evidence type="ECO:0000313" key="7">
    <source>
        <dbReference type="Proteomes" id="UP000234891"/>
    </source>
</evidence>
<evidence type="ECO:0000313" key="5">
    <source>
        <dbReference type="EMBL" id="PLT70436.1"/>
    </source>
</evidence>
<dbReference type="EMBL" id="NIHM01000010">
    <property type="protein sequence ID" value="PLT54996.1"/>
    <property type="molecule type" value="Genomic_DNA"/>
</dbReference>
<dbReference type="CDD" id="cd04301">
    <property type="entry name" value="NAT_SF"/>
    <property type="match status" value="1"/>
</dbReference>
<dbReference type="InterPro" id="IPR000182">
    <property type="entry name" value="GNAT_dom"/>
</dbReference>
<dbReference type="Gene3D" id="3.40.630.30">
    <property type="match status" value="1"/>
</dbReference>
<evidence type="ECO:0000313" key="6">
    <source>
        <dbReference type="Proteomes" id="UP000234849"/>
    </source>
</evidence>
<dbReference type="InterPro" id="IPR045039">
    <property type="entry name" value="NSI-like"/>
</dbReference>
<dbReference type="PROSITE" id="PS51186">
    <property type="entry name" value="GNAT"/>
    <property type="match status" value="1"/>
</dbReference>
<dbReference type="SUPFAM" id="SSF55729">
    <property type="entry name" value="Acyl-CoA N-acyltransferases (Nat)"/>
    <property type="match status" value="1"/>
</dbReference>
<evidence type="ECO:0000256" key="2">
    <source>
        <dbReference type="ARBA" id="ARBA00023315"/>
    </source>
</evidence>
<dbReference type="Pfam" id="PF00583">
    <property type="entry name" value="Acetyltransf_1"/>
    <property type="match status" value="1"/>
</dbReference>
<organism evidence="4 6">
    <name type="scientific">Mediterraneibacter gnavus</name>
    <name type="common">Ruminococcus gnavus</name>
    <dbReference type="NCBI Taxonomy" id="33038"/>
    <lineage>
        <taxon>Bacteria</taxon>
        <taxon>Bacillati</taxon>
        <taxon>Bacillota</taxon>
        <taxon>Clostridia</taxon>
        <taxon>Lachnospirales</taxon>
        <taxon>Lachnospiraceae</taxon>
        <taxon>Mediterraneibacter</taxon>
    </lineage>
</organism>
<dbReference type="Proteomes" id="UP000234891">
    <property type="component" value="Unassembled WGS sequence"/>
</dbReference>
<dbReference type="GO" id="GO:0008080">
    <property type="term" value="F:N-acetyltransferase activity"/>
    <property type="evidence" value="ECO:0007669"/>
    <property type="project" value="InterPro"/>
</dbReference>
<accession>A0A2N5NI28</accession>
<keyword evidence="1 4" id="KW-0808">Transferase</keyword>
<dbReference type="PANTHER" id="PTHR43626:SF4">
    <property type="entry name" value="GCN5-RELATED N-ACETYLTRANSFERASE 2, CHLOROPLASTIC"/>
    <property type="match status" value="1"/>
</dbReference>
<sequence length="133" mass="15294">MELREYTNFNQKEILSLYTSVGWENYTRSPQMLERAYENSFLKIAAFDGEQLIGMVRVVGDGASVVLIQDLLVRPEYQRKGIGSKLMRAVLERCKDVYQIELMTDDTEKTISFYQSLGLKKADEIGCCAFLKM</sequence>
<dbReference type="RefSeq" id="WP_101871393.1">
    <property type="nucleotide sequence ID" value="NZ_NIHM01000010.1"/>
</dbReference>
<dbReference type="EMBL" id="NIHS01000035">
    <property type="protein sequence ID" value="PLT70436.1"/>
    <property type="molecule type" value="Genomic_DNA"/>
</dbReference>
<dbReference type="AlphaFoldDB" id="A0A2N5NI28"/>
<comment type="caution">
    <text evidence="4">The sequence shown here is derived from an EMBL/GenBank/DDBJ whole genome shotgun (WGS) entry which is preliminary data.</text>
</comment>
<evidence type="ECO:0000313" key="4">
    <source>
        <dbReference type="EMBL" id="PLT54996.1"/>
    </source>
</evidence>
<name>A0A2N5NI28_MEDGN</name>
<keyword evidence="2" id="KW-0012">Acyltransferase</keyword>
<dbReference type="InterPro" id="IPR016181">
    <property type="entry name" value="Acyl_CoA_acyltransferase"/>
</dbReference>
<proteinExistence type="predicted"/>
<dbReference type="GO" id="GO:0005737">
    <property type="term" value="C:cytoplasm"/>
    <property type="evidence" value="ECO:0007669"/>
    <property type="project" value="TreeGrafter"/>
</dbReference>
<dbReference type="PANTHER" id="PTHR43626">
    <property type="entry name" value="ACYL-COA N-ACYLTRANSFERASE"/>
    <property type="match status" value="1"/>
</dbReference>
<reference evidence="6 7" key="1">
    <citation type="journal article" date="2017" name="Genome Med.">
        <title>A novel Ruminococcus gnavus clade enriched in inflammatory bowel disease patients.</title>
        <authorList>
            <person name="Hall A.B."/>
            <person name="Yassour M."/>
            <person name="Sauk J."/>
            <person name="Garner A."/>
            <person name="Jiang X."/>
            <person name="Arthur T."/>
            <person name="Lagoudas G.K."/>
            <person name="Vatanen T."/>
            <person name="Fornelos N."/>
            <person name="Wilson R."/>
            <person name="Bertha M."/>
            <person name="Cohen M."/>
            <person name="Garber J."/>
            <person name="Khalili H."/>
            <person name="Gevers D."/>
            <person name="Ananthakrishnan A.N."/>
            <person name="Kugathasan S."/>
            <person name="Lander E.S."/>
            <person name="Blainey P."/>
            <person name="Vlamakis H."/>
            <person name="Xavier R.J."/>
            <person name="Huttenhower C."/>
        </authorList>
    </citation>
    <scope>NUCLEOTIDE SEQUENCE [LARGE SCALE GENOMIC DNA]</scope>
    <source>
        <strain evidence="4 6">RJX1118</strain>
        <strain evidence="5 7">RJX1124</strain>
    </source>
</reference>